<dbReference type="Gene3D" id="2.60.120.200">
    <property type="match status" value="2"/>
</dbReference>
<evidence type="ECO:0000256" key="1">
    <source>
        <dbReference type="ARBA" id="ARBA00022729"/>
    </source>
</evidence>
<dbReference type="EMBL" id="BONH01000025">
    <property type="protein sequence ID" value="GIG00123.1"/>
    <property type="molecule type" value="Genomic_DNA"/>
</dbReference>
<organism evidence="5 6">
    <name type="scientific">Catellatospora citrea</name>
    <dbReference type="NCBI Taxonomy" id="53366"/>
    <lineage>
        <taxon>Bacteria</taxon>
        <taxon>Bacillati</taxon>
        <taxon>Actinomycetota</taxon>
        <taxon>Actinomycetes</taxon>
        <taxon>Micromonosporales</taxon>
        <taxon>Micromonosporaceae</taxon>
        <taxon>Catellatospora</taxon>
    </lineage>
</organism>
<dbReference type="GO" id="GO:0006955">
    <property type="term" value="P:immune response"/>
    <property type="evidence" value="ECO:0007669"/>
    <property type="project" value="InterPro"/>
</dbReference>
<dbReference type="AlphaFoldDB" id="A0A8J3P1I5"/>
<proteinExistence type="predicted"/>
<dbReference type="PANTHER" id="PTHR46943:SF1">
    <property type="entry name" value="PENTRAXIN-RELATED PROTEIN PTX3"/>
    <property type="match status" value="1"/>
</dbReference>
<feature type="domain" description="LamG-like jellyroll fold" evidence="4">
    <location>
        <begin position="992"/>
        <end position="1132"/>
    </location>
</feature>
<keyword evidence="2" id="KW-1015">Disulfide bond</keyword>
<dbReference type="SMART" id="SM00560">
    <property type="entry name" value="LamGL"/>
    <property type="match status" value="2"/>
</dbReference>
<gene>
    <name evidence="5" type="ORF">Cci01nite_52160</name>
</gene>
<reference evidence="5 6" key="1">
    <citation type="submission" date="2021-01" db="EMBL/GenBank/DDBJ databases">
        <title>Whole genome shotgun sequence of Catellatospora citrea NBRC 14495.</title>
        <authorList>
            <person name="Komaki H."/>
            <person name="Tamura T."/>
        </authorList>
    </citation>
    <scope>NUCLEOTIDE SEQUENCE [LARGE SCALE GENOMIC DNA]</scope>
    <source>
        <strain evidence="5 6">NBRC 14495</strain>
    </source>
</reference>
<dbReference type="InterPro" id="IPR042837">
    <property type="entry name" value="PTX3"/>
</dbReference>
<keyword evidence="1 3" id="KW-0732">Signal</keyword>
<evidence type="ECO:0000256" key="2">
    <source>
        <dbReference type="ARBA" id="ARBA00023157"/>
    </source>
</evidence>
<evidence type="ECO:0000313" key="5">
    <source>
        <dbReference type="EMBL" id="GIG00123.1"/>
    </source>
</evidence>
<protein>
    <recommendedName>
        <fullName evidence="4">LamG-like jellyroll fold domain-containing protein</fullName>
    </recommendedName>
</protein>
<feature type="chain" id="PRO_5035171069" description="LamG-like jellyroll fold domain-containing protein" evidence="3">
    <location>
        <begin position="24"/>
        <end position="1136"/>
    </location>
</feature>
<comment type="caution">
    <text evidence="5">The sequence shown here is derived from an EMBL/GenBank/DDBJ whole genome shotgun (WGS) entry which is preliminary data.</text>
</comment>
<accession>A0A8J3P1I5</accession>
<feature type="signal peptide" evidence="3">
    <location>
        <begin position="1"/>
        <end position="23"/>
    </location>
</feature>
<feature type="domain" description="LamG-like jellyroll fold" evidence="4">
    <location>
        <begin position="776"/>
        <end position="912"/>
    </location>
</feature>
<evidence type="ECO:0000313" key="6">
    <source>
        <dbReference type="Proteomes" id="UP000659904"/>
    </source>
</evidence>
<dbReference type="PANTHER" id="PTHR46943">
    <property type="entry name" value="PENTRAXIN-RELATED PROTEIN PTX3"/>
    <property type="match status" value="1"/>
</dbReference>
<name>A0A8J3P1I5_9ACTN</name>
<dbReference type="Proteomes" id="UP000659904">
    <property type="component" value="Unassembled WGS sequence"/>
</dbReference>
<sequence>MMRRLFFYFCAAALLLPALPATAAPAAPPAACAEQPTAPEAAQAAALAAACDRPVEIEAARTEYAEVYADPSGTRTVVSSLVPQRARTLDGRWGSVDPTLVRTGQELAPAAIAAQVRFSTGGSGPFVTMRRDGHTFSLSWPTALPAPVVTGDSAVYREVLPGADLVVRATAEGFVHLLRVRTRQAAADPRVRDARYVVGGDAVLEHTPDGGLRARVGELQVAAAQAPVMWDTPAVGRSGRELALIGLGREPPRRVAAVTGRVSGRQLLLSPDRALLDDPAARFPIEIDPLFISGVGQWAYASEDNQNGNTMDSKIAAGDPNPAAVALRVGNDPDSTHQYRTFLRFTVSEARGRQILSAKIAGRVDHTWKCGENRSNYFYRTDGISATPRQGWPGPALRVKLGSNSVHANEADCGEPNMPFEVTSGTLIGDLQAFADGGQDYYYVGVAAAEDLLGTNDRHTERYMRYFLNDFKLHVTYNTRPNKPDNLTVDGKACATGANRPFVKTLTPTLRAHVTDNDGDTMQVWYAYAQWNGTSFTDLAGGYQDGLPNGGTSLLTTQPLTDGGVYTFRAQSNDSPSHTPSLASEVTGVPGSCEWQVDVTPPAVPTVTGDVYKEGPTGCAGGACGGVGKTGRFTFSSSADTKHFLWGFTSPPTTVATPQAVGGSVSVDVTPTSSGPRTLYVRAVDRAGNESNRIYQFYVAAQSTALGRWRLDEPAGSTVLVDDTGQGRDATLTGGTLGVRGRIAPGNDGARRTALRLDGIDDVAATTGPVLADTSQSFSVAAWVNLRVNTASSTAVAQVGAHNGAFLLEYSQAWNVWKMTAPSTDAANPAAWPGPISTSTPRLNVWTHLAGVYDATTREMRLYVNGALEGTATGVTVWDADGPLHIGQGMPGTAFAGSIAEVEVWERVISATEVSELADPVRNALVARWDMSDVGPGPTYDASALAHDLDFFPQPGGPQIPPAGAGHTGTGMLLDGVDDHALTAEPVLRTDQSFTVSAWAYLPAGVTGDRAVFCQQGVQSCGIGLRFDAAAGRWQAVYGAPDGQSGSGVRVQSTAAPARDAWTQLVAVYDAQRAELRLYVNGTLQGAAAVTSPWSADGPVNLGRMWSLGAASNHWQGSVDEIRVYQGVIADLSRIP</sequence>
<dbReference type="RefSeq" id="WP_120314693.1">
    <property type="nucleotide sequence ID" value="NZ_BONH01000025.1"/>
</dbReference>
<dbReference type="InterPro" id="IPR006558">
    <property type="entry name" value="LamG-like"/>
</dbReference>
<dbReference type="SUPFAM" id="SSF49899">
    <property type="entry name" value="Concanavalin A-like lectins/glucanases"/>
    <property type="match status" value="2"/>
</dbReference>
<dbReference type="Pfam" id="PF13385">
    <property type="entry name" value="Laminin_G_3"/>
    <property type="match status" value="2"/>
</dbReference>
<dbReference type="InterPro" id="IPR013320">
    <property type="entry name" value="ConA-like_dom_sf"/>
</dbReference>
<evidence type="ECO:0000259" key="4">
    <source>
        <dbReference type="SMART" id="SM00560"/>
    </source>
</evidence>
<evidence type="ECO:0000256" key="3">
    <source>
        <dbReference type="SAM" id="SignalP"/>
    </source>
</evidence>
<keyword evidence="6" id="KW-1185">Reference proteome</keyword>